<name>A0AAW2GSV7_9HYME</name>
<proteinExistence type="predicted"/>
<reference evidence="1 2" key="1">
    <citation type="submission" date="2023-03" db="EMBL/GenBank/DDBJ databases">
        <title>High recombination rates correlate with genetic variation in Cardiocondyla obscurior ants.</title>
        <authorList>
            <person name="Errbii M."/>
        </authorList>
    </citation>
    <scope>NUCLEOTIDE SEQUENCE [LARGE SCALE GENOMIC DNA]</scope>
    <source>
        <strain evidence="1">Alpha-2009</strain>
        <tissue evidence="1">Whole body</tissue>
    </source>
</reference>
<sequence>MAVVWRPRYVVPNSVRGEVHDEKGAEADARQGRSASIFRPRRKIYLVFALEDLASIFRPSGPTTTRNSDRRAAVHAAITCRTVPARGWRSIGPDLWR</sequence>
<accession>A0AAW2GSV7</accession>
<dbReference type="EMBL" id="JADYXP020000002">
    <property type="protein sequence ID" value="KAL0130289.1"/>
    <property type="molecule type" value="Genomic_DNA"/>
</dbReference>
<evidence type="ECO:0000313" key="1">
    <source>
        <dbReference type="EMBL" id="KAL0130289.1"/>
    </source>
</evidence>
<comment type="caution">
    <text evidence="1">The sequence shown here is derived from an EMBL/GenBank/DDBJ whole genome shotgun (WGS) entry which is preliminary data.</text>
</comment>
<protein>
    <submittedName>
        <fullName evidence="1">Uncharacterized protein</fullName>
    </submittedName>
</protein>
<organism evidence="1 2">
    <name type="scientific">Cardiocondyla obscurior</name>
    <dbReference type="NCBI Taxonomy" id="286306"/>
    <lineage>
        <taxon>Eukaryota</taxon>
        <taxon>Metazoa</taxon>
        <taxon>Ecdysozoa</taxon>
        <taxon>Arthropoda</taxon>
        <taxon>Hexapoda</taxon>
        <taxon>Insecta</taxon>
        <taxon>Pterygota</taxon>
        <taxon>Neoptera</taxon>
        <taxon>Endopterygota</taxon>
        <taxon>Hymenoptera</taxon>
        <taxon>Apocrita</taxon>
        <taxon>Aculeata</taxon>
        <taxon>Formicoidea</taxon>
        <taxon>Formicidae</taxon>
        <taxon>Myrmicinae</taxon>
        <taxon>Cardiocondyla</taxon>
    </lineage>
</organism>
<gene>
    <name evidence="1" type="ORF">PUN28_002125</name>
</gene>
<evidence type="ECO:0000313" key="2">
    <source>
        <dbReference type="Proteomes" id="UP001430953"/>
    </source>
</evidence>
<keyword evidence="2" id="KW-1185">Reference proteome</keyword>
<dbReference type="AlphaFoldDB" id="A0AAW2GSV7"/>
<dbReference type="Proteomes" id="UP001430953">
    <property type="component" value="Unassembled WGS sequence"/>
</dbReference>